<dbReference type="Proteomes" id="UP000285123">
    <property type="component" value="Unassembled WGS sequence"/>
</dbReference>
<dbReference type="AlphaFoldDB" id="A0A423PG74"/>
<name>A0A423PG74_9GAMM</name>
<reference evidence="1 2" key="1">
    <citation type="submission" date="2013-10" db="EMBL/GenBank/DDBJ databases">
        <title>Salinisphaera halophila YIM 95161 Genome Sequencing.</title>
        <authorList>
            <person name="Lai Q."/>
            <person name="Li C."/>
            <person name="Shao Z."/>
        </authorList>
    </citation>
    <scope>NUCLEOTIDE SEQUENCE [LARGE SCALE GENOMIC DNA]</scope>
    <source>
        <strain evidence="1 2">YIM 95161</strain>
    </source>
</reference>
<gene>
    <name evidence="1" type="ORF">SAHL_15695</name>
</gene>
<evidence type="ECO:0000313" key="2">
    <source>
        <dbReference type="Proteomes" id="UP000285123"/>
    </source>
</evidence>
<proteinExistence type="predicted"/>
<protein>
    <submittedName>
        <fullName evidence="1">Uncharacterized protein</fullName>
    </submittedName>
</protein>
<evidence type="ECO:0000313" key="1">
    <source>
        <dbReference type="EMBL" id="ROO24598.1"/>
    </source>
</evidence>
<organism evidence="1 2">
    <name type="scientific">Salinisphaera orenii YIM 95161</name>
    <dbReference type="NCBI Taxonomy" id="1051139"/>
    <lineage>
        <taxon>Bacteria</taxon>
        <taxon>Pseudomonadati</taxon>
        <taxon>Pseudomonadota</taxon>
        <taxon>Gammaproteobacteria</taxon>
        <taxon>Salinisphaerales</taxon>
        <taxon>Salinisphaeraceae</taxon>
        <taxon>Salinisphaera</taxon>
    </lineage>
</organism>
<comment type="caution">
    <text evidence="1">The sequence shown here is derived from an EMBL/GenBank/DDBJ whole genome shotgun (WGS) entry which is preliminary data.</text>
</comment>
<sequence length="31" mass="3744">MASNRREDHKISMLALYLNQNFMVYIKRSTL</sequence>
<dbReference type="EMBL" id="AYKF01000126">
    <property type="protein sequence ID" value="ROO24598.1"/>
    <property type="molecule type" value="Genomic_DNA"/>
</dbReference>
<accession>A0A423PG74</accession>